<evidence type="ECO:0000313" key="9">
    <source>
        <dbReference type="Proteomes" id="UP001172673"/>
    </source>
</evidence>
<dbReference type="Proteomes" id="UP001172673">
    <property type="component" value="Unassembled WGS sequence"/>
</dbReference>
<dbReference type="GO" id="GO:0020037">
    <property type="term" value="F:heme binding"/>
    <property type="evidence" value="ECO:0007669"/>
    <property type="project" value="InterPro"/>
</dbReference>
<dbReference type="InterPro" id="IPR036396">
    <property type="entry name" value="Cyt_P450_sf"/>
</dbReference>
<dbReference type="EMBL" id="JAPDRK010000010">
    <property type="protein sequence ID" value="KAJ9608019.1"/>
    <property type="molecule type" value="Genomic_DNA"/>
</dbReference>
<comment type="similarity">
    <text evidence="2">Belongs to the cytochrome P450 family.</text>
</comment>
<keyword evidence="9" id="KW-1185">Reference proteome</keyword>
<keyword evidence="5 7" id="KW-0408">Iron</keyword>
<evidence type="ECO:0000256" key="6">
    <source>
        <dbReference type="ARBA" id="ARBA00023033"/>
    </source>
</evidence>
<evidence type="ECO:0000256" key="1">
    <source>
        <dbReference type="ARBA" id="ARBA00001971"/>
    </source>
</evidence>
<keyword evidence="6" id="KW-0503">Monooxygenase</keyword>
<dbReference type="AlphaFoldDB" id="A0AA38X730"/>
<dbReference type="CDD" id="cd11065">
    <property type="entry name" value="CYP64-like"/>
    <property type="match status" value="1"/>
</dbReference>
<proteinExistence type="inferred from homology"/>
<comment type="caution">
    <text evidence="8">The sequence shown here is derived from an EMBL/GenBank/DDBJ whole genome shotgun (WGS) entry which is preliminary data.</text>
</comment>
<protein>
    <recommendedName>
        <fullName evidence="10">Cytochrome P450</fullName>
    </recommendedName>
</protein>
<dbReference type="Gene3D" id="1.10.630.10">
    <property type="entry name" value="Cytochrome P450"/>
    <property type="match status" value="1"/>
</dbReference>
<dbReference type="InterPro" id="IPR050364">
    <property type="entry name" value="Cytochrome_P450_fung"/>
</dbReference>
<reference evidence="8" key="1">
    <citation type="submission" date="2022-10" db="EMBL/GenBank/DDBJ databases">
        <title>Culturing micro-colonial fungi from biological soil crusts in the Mojave desert and describing Neophaeococcomyces mojavensis, and introducing the new genera and species Taxawa tesnikishii.</title>
        <authorList>
            <person name="Kurbessoian T."/>
            <person name="Stajich J.E."/>
        </authorList>
    </citation>
    <scope>NUCLEOTIDE SEQUENCE</scope>
    <source>
        <strain evidence="8">TK_41</strain>
    </source>
</reference>
<sequence>MTTHLFLSSIVLTTCLVVYVLLFTGRRGQTLPDGPPTLPIIGNMHQIPKHKPYLQFTAWAKKYGGMFSLKMGHGTVVVLTDRRIIKQLLDKKASTSSNRPVSLVTQNLITEGDHMLMMDNTPRWRLMRKLIHQDLTESLCDREHSKLHQAESVQLLYDMLHSPDDWVFHLKRYSNSIIMSIVYGIRTPSIEAPWTQRLNEIVELWARINEFGATPPVDLFPLLKWIPERLLGNWLTRSQVVHDEVHSLYGGLLKAVEKRRATTGSVYCLADRILDQNEKNGLTSHNVMLLAGVTLKGGSDTTASTLSSFVQAMLAFPEVQKKAQAEIDAVVGENRLPVWTDYGSMPYVATVVKETLRWRPTAPLGFPHALSEDEWVDGKLLPKGTVVFVNVWGLHHDEAKFPDSDIFDPDHYKGRIASSSEYANSADYENRDHYGFGMDHSPLAAIVTDIAKGNGRRLCPGIHLADRNLWHAISKLLWAFNLEKTIDPQSGKSVALDTTVETGYREGLTMCPYEFPCKATIRSETRRQVILRDLAEVKQNFFPKYEKVDLFMPEKK</sequence>
<keyword evidence="4" id="KW-0560">Oxidoreductase</keyword>
<dbReference type="GO" id="GO:0016705">
    <property type="term" value="F:oxidoreductase activity, acting on paired donors, with incorporation or reduction of molecular oxygen"/>
    <property type="evidence" value="ECO:0007669"/>
    <property type="project" value="InterPro"/>
</dbReference>
<dbReference type="GO" id="GO:0004497">
    <property type="term" value="F:monooxygenase activity"/>
    <property type="evidence" value="ECO:0007669"/>
    <property type="project" value="UniProtKB-KW"/>
</dbReference>
<evidence type="ECO:0008006" key="10">
    <source>
        <dbReference type="Google" id="ProtNLM"/>
    </source>
</evidence>
<dbReference type="InterPro" id="IPR001128">
    <property type="entry name" value="Cyt_P450"/>
</dbReference>
<organism evidence="8 9">
    <name type="scientific">Cladophialophora chaetospira</name>
    <dbReference type="NCBI Taxonomy" id="386627"/>
    <lineage>
        <taxon>Eukaryota</taxon>
        <taxon>Fungi</taxon>
        <taxon>Dikarya</taxon>
        <taxon>Ascomycota</taxon>
        <taxon>Pezizomycotina</taxon>
        <taxon>Eurotiomycetes</taxon>
        <taxon>Chaetothyriomycetidae</taxon>
        <taxon>Chaetothyriales</taxon>
        <taxon>Herpotrichiellaceae</taxon>
        <taxon>Cladophialophora</taxon>
    </lineage>
</organism>
<dbReference type="Pfam" id="PF00067">
    <property type="entry name" value="p450"/>
    <property type="match status" value="1"/>
</dbReference>
<evidence type="ECO:0000256" key="5">
    <source>
        <dbReference type="ARBA" id="ARBA00023004"/>
    </source>
</evidence>
<accession>A0AA38X730</accession>
<evidence type="ECO:0000256" key="4">
    <source>
        <dbReference type="ARBA" id="ARBA00023002"/>
    </source>
</evidence>
<dbReference type="PANTHER" id="PTHR46300">
    <property type="entry name" value="P450, PUTATIVE (EUROFUNG)-RELATED-RELATED"/>
    <property type="match status" value="1"/>
</dbReference>
<evidence type="ECO:0000256" key="2">
    <source>
        <dbReference type="ARBA" id="ARBA00010617"/>
    </source>
</evidence>
<name>A0AA38X730_9EURO</name>
<evidence type="ECO:0000256" key="7">
    <source>
        <dbReference type="PIRSR" id="PIRSR602401-1"/>
    </source>
</evidence>
<keyword evidence="3 7" id="KW-0479">Metal-binding</keyword>
<dbReference type="PANTHER" id="PTHR46300:SF2">
    <property type="entry name" value="CYTOCHROME P450 MONOOXYGENASE ALNH-RELATED"/>
    <property type="match status" value="1"/>
</dbReference>
<dbReference type="PRINTS" id="PR00463">
    <property type="entry name" value="EP450I"/>
</dbReference>
<gene>
    <name evidence="8" type="ORF">H2200_007007</name>
</gene>
<feature type="binding site" description="axial binding residue" evidence="7">
    <location>
        <position position="459"/>
    </location>
    <ligand>
        <name>heme</name>
        <dbReference type="ChEBI" id="CHEBI:30413"/>
    </ligand>
    <ligandPart>
        <name>Fe</name>
        <dbReference type="ChEBI" id="CHEBI:18248"/>
    </ligandPart>
</feature>
<keyword evidence="7" id="KW-0349">Heme</keyword>
<dbReference type="InterPro" id="IPR002401">
    <property type="entry name" value="Cyt_P450_E_grp-I"/>
</dbReference>
<dbReference type="PRINTS" id="PR00385">
    <property type="entry name" value="P450"/>
</dbReference>
<evidence type="ECO:0000256" key="3">
    <source>
        <dbReference type="ARBA" id="ARBA00022723"/>
    </source>
</evidence>
<evidence type="ECO:0000313" key="8">
    <source>
        <dbReference type="EMBL" id="KAJ9608019.1"/>
    </source>
</evidence>
<comment type="cofactor">
    <cofactor evidence="1 7">
        <name>heme</name>
        <dbReference type="ChEBI" id="CHEBI:30413"/>
    </cofactor>
</comment>
<dbReference type="SUPFAM" id="SSF48264">
    <property type="entry name" value="Cytochrome P450"/>
    <property type="match status" value="1"/>
</dbReference>
<dbReference type="GO" id="GO:0005506">
    <property type="term" value="F:iron ion binding"/>
    <property type="evidence" value="ECO:0007669"/>
    <property type="project" value="InterPro"/>
</dbReference>